<reference evidence="1" key="1">
    <citation type="submission" date="2014-09" db="EMBL/GenBank/DDBJ databases">
        <authorList>
            <person name="Magalhaes I.L.F."/>
            <person name="Oliveira U."/>
            <person name="Santos F.R."/>
            <person name="Vidigal T.H.D.A."/>
            <person name="Brescovit A.D."/>
            <person name="Santos A.J."/>
        </authorList>
    </citation>
    <scope>NUCLEOTIDE SEQUENCE</scope>
    <source>
        <tissue evidence="1">Shoot tissue taken approximately 20 cm above the soil surface</tissue>
    </source>
</reference>
<keyword evidence="1" id="KW-0648">Protein biosynthesis</keyword>
<proteinExistence type="predicted"/>
<accession>A0A0A9CJM1</accession>
<protein>
    <submittedName>
        <fullName evidence="1">Eukaryotic translation initiation factor 3 subunit 6</fullName>
    </submittedName>
</protein>
<sequence length="46" mass="5349">MVCICLKCVQVPVLEEQINYPISTIFMVKENEESPMHQPYPVLELI</sequence>
<keyword evidence="1" id="KW-0396">Initiation factor</keyword>
<dbReference type="AlphaFoldDB" id="A0A0A9CJM1"/>
<organism evidence="1">
    <name type="scientific">Arundo donax</name>
    <name type="common">Giant reed</name>
    <name type="synonym">Donax arundinaceus</name>
    <dbReference type="NCBI Taxonomy" id="35708"/>
    <lineage>
        <taxon>Eukaryota</taxon>
        <taxon>Viridiplantae</taxon>
        <taxon>Streptophyta</taxon>
        <taxon>Embryophyta</taxon>
        <taxon>Tracheophyta</taxon>
        <taxon>Spermatophyta</taxon>
        <taxon>Magnoliopsida</taxon>
        <taxon>Liliopsida</taxon>
        <taxon>Poales</taxon>
        <taxon>Poaceae</taxon>
        <taxon>PACMAD clade</taxon>
        <taxon>Arundinoideae</taxon>
        <taxon>Arundineae</taxon>
        <taxon>Arundo</taxon>
    </lineage>
</organism>
<reference evidence="1" key="2">
    <citation type="journal article" date="2015" name="Data Brief">
        <title>Shoot transcriptome of the giant reed, Arundo donax.</title>
        <authorList>
            <person name="Barrero R.A."/>
            <person name="Guerrero F.D."/>
            <person name="Moolhuijzen P."/>
            <person name="Goolsby J.A."/>
            <person name="Tidwell J."/>
            <person name="Bellgard S.E."/>
            <person name="Bellgard M.I."/>
        </authorList>
    </citation>
    <scope>NUCLEOTIDE SEQUENCE</scope>
    <source>
        <tissue evidence="1">Shoot tissue taken approximately 20 cm above the soil surface</tissue>
    </source>
</reference>
<evidence type="ECO:0000313" key="1">
    <source>
        <dbReference type="EMBL" id="JAD76509.1"/>
    </source>
</evidence>
<dbReference type="EMBL" id="GBRH01221386">
    <property type="protein sequence ID" value="JAD76509.1"/>
    <property type="molecule type" value="Transcribed_RNA"/>
</dbReference>
<name>A0A0A9CJM1_ARUDO</name>
<dbReference type="GO" id="GO:0003743">
    <property type="term" value="F:translation initiation factor activity"/>
    <property type="evidence" value="ECO:0007669"/>
    <property type="project" value="UniProtKB-KW"/>
</dbReference>